<dbReference type="SUPFAM" id="SSF51351">
    <property type="entry name" value="Triosephosphate isomerase (TIM)"/>
    <property type="match status" value="1"/>
</dbReference>
<dbReference type="NCBIfam" id="NF003302">
    <property type="entry name" value="PRK04302.1"/>
    <property type="match status" value="1"/>
</dbReference>
<accession>A0A9D1WTQ3</accession>
<gene>
    <name evidence="2" type="ORF">H9735_02550</name>
</gene>
<dbReference type="AlphaFoldDB" id="A0A9D1WTQ3"/>
<organism evidence="2 3">
    <name type="scientific">Candidatus Anaerostipes excrementavium</name>
    <dbReference type="NCBI Taxonomy" id="2838463"/>
    <lineage>
        <taxon>Bacteria</taxon>
        <taxon>Bacillati</taxon>
        <taxon>Bacillota</taxon>
        <taxon>Clostridia</taxon>
        <taxon>Lachnospirales</taxon>
        <taxon>Lachnospiraceae</taxon>
        <taxon>Anaerostipes</taxon>
    </lineage>
</organism>
<comment type="caution">
    <text evidence="2">The sequence shown here is derived from an EMBL/GenBank/DDBJ whole genome shotgun (WGS) entry which is preliminary data.</text>
</comment>
<dbReference type="InterPro" id="IPR013785">
    <property type="entry name" value="Aldolase_TIM"/>
</dbReference>
<proteinExistence type="predicted"/>
<dbReference type="GO" id="GO:0004807">
    <property type="term" value="F:triose-phosphate isomerase activity"/>
    <property type="evidence" value="ECO:0007669"/>
    <property type="project" value="UniProtKB-EC"/>
</dbReference>
<dbReference type="InterPro" id="IPR000652">
    <property type="entry name" value="Triosephosphate_isomerase"/>
</dbReference>
<evidence type="ECO:0000256" key="1">
    <source>
        <dbReference type="ARBA" id="ARBA00023235"/>
    </source>
</evidence>
<dbReference type="EMBL" id="DXEM01000007">
    <property type="protein sequence ID" value="HIX66992.1"/>
    <property type="molecule type" value="Genomic_DNA"/>
</dbReference>
<dbReference type="EC" id="5.3.1.1" evidence="2"/>
<dbReference type="Proteomes" id="UP000886721">
    <property type="component" value="Unassembled WGS sequence"/>
</dbReference>
<dbReference type="Pfam" id="PF00121">
    <property type="entry name" value="TIM"/>
    <property type="match status" value="1"/>
</dbReference>
<keyword evidence="1 2" id="KW-0413">Isomerase</keyword>
<reference evidence="2" key="1">
    <citation type="journal article" date="2021" name="PeerJ">
        <title>Extensive microbial diversity within the chicken gut microbiome revealed by metagenomics and culture.</title>
        <authorList>
            <person name="Gilroy R."/>
            <person name="Ravi A."/>
            <person name="Getino M."/>
            <person name="Pursley I."/>
            <person name="Horton D.L."/>
            <person name="Alikhan N.F."/>
            <person name="Baker D."/>
            <person name="Gharbi K."/>
            <person name="Hall N."/>
            <person name="Watson M."/>
            <person name="Adriaenssens E.M."/>
            <person name="Foster-Nyarko E."/>
            <person name="Jarju S."/>
            <person name="Secka A."/>
            <person name="Antonio M."/>
            <person name="Oren A."/>
            <person name="Chaudhuri R.R."/>
            <person name="La Ragione R."/>
            <person name="Hildebrand F."/>
            <person name="Pallen M.J."/>
        </authorList>
    </citation>
    <scope>NUCLEOTIDE SEQUENCE</scope>
    <source>
        <strain evidence="2">CHK191-13928</strain>
    </source>
</reference>
<protein>
    <submittedName>
        <fullName evidence="2">Triose-phosphate isomerase</fullName>
        <ecNumber evidence="2">5.3.1.1</ecNumber>
    </submittedName>
</protein>
<sequence>MDRTEIKTPFFMVNTKSYLCKEKVLEIAKEADRLAEKYDITVFMIAPHVYLGIIQKVTNNLIITAQHVDGNYLGRGMGDTVPEFLRDVGVTAAYMNHAEHPMTLAELVQAIHRTKETGILSVVCSDTIEETKAIAMLNPDIILCEQTNKIETGTLSDNDYMKKSVDTVKKINPSILVELGAGICSGEDVYKTIMAGADGTGSASQISCSDDPAAVMEDMLLGVVKAREELEL</sequence>
<name>A0A9D1WTQ3_9FIRM</name>
<evidence type="ECO:0000313" key="2">
    <source>
        <dbReference type="EMBL" id="HIX66992.1"/>
    </source>
</evidence>
<reference evidence="2" key="2">
    <citation type="submission" date="2021-04" db="EMBL/GenBank/DDBJ databases">
        <authorList>
            <person name="Gilroy R."/>
        </authorList>
    </citation>
    <scope>NUCLEOTIDE SEQUENCE</scope>
    <source>
        <strain evidence="2">CHK191-13928</strain>
    </source>
</reference>
<dbReference type="PROSITE" id="PS51440">
    <property type="entry name" value="TIM_2"/>
    <property type="match status" value="1"/>
</dbReference>
<evidence type="ECO:0000313" key="3">
    <source>
        <dbReference type="Proteomes" id="UP000886721"/>
    </source>
</evidence>
<dbReference type="Gene3D" id="3.20.20.70">
    <property type="entry name" value="Aldolase class I"/>
    <property type="match status" value="1"/>
</dbReference>
<dbReference type="InterPro" id="IPR035990">
    <property type="entry name" value="TIM_sf"/>
</dbReference>